<keyword evidence="4 6" id="KW-0720">Serine protease</keyword>
<dbReference type="PROSITE" id="PS00137">
    <property type="entry name" value="SUBTILASE_HIS"/>
    <property type="match status" value="1"/>
</dbReference>
<feature type="active site" description="Charge relay system" evidence="5 6">
    <location>
        <position position="249"/>
    </location>
</feature>
<evidence type="ECO:0000256" key="2">
    <source>
        <dbReference type="ARBA" id="ARBA00022670"/>
    </source>
</evidence>
<sequence length="1098" mass="115494">MSSRRCPRPRSVLLVVLATAVTMAVPLGPASADPPPAAAPAAAGEAVTLITGDRVTVDTSGGRPVTVVEPAGGEDSAASFTTFTRGEDAYVIPDGVAHLVPDVLEMDLFNVTALVEMGYGDAHTDALPLIVRGAPGVGTLRAAKELPSIGATAVELPKRGATSFARTLGTRSAGVSRVWLDRPVTTAALDWNLDAVGAPGAWDGGLTGAGVDVAVLDTGVDTDHPDLAGRVAEEVNFTDEATAGDGHGHGTHVASIVGGSGAAADGARRGVAFDSRLMSAKVLDDEGRGQQSWVISGMEWAAAQGADVVNLSLGATAGEGDDPVVEALENLTESTGALFVVAAGNFGPGPGTVDSPGVAESALTVGNAGRNLLPMYGSGNGPTRGTYRAKPDLTAPGVDILGARAGGGDPYVAMTGTSMATPHVAGAAALLLQRHPDWTWREVKNTLMTTADAQVAFPAPNAEGAGVLDLTDAVGETLSYDRASVDFRFRRWPEGQQSSSIPVTITNTGEGTESLTFTDSAKNHWNEQAPDDMFVVEPSVLTLEPGATGTVTVTVDPTLGNPGLYAGLVTIARPGKENTTLPLNAAVEAPRRDVHLTVLDRRGQPWAGGTVWLGNVDDLTQRYGGGLITTQLDENGQVTARVAPGAFSIVARVETPADGDEPASISLAGESEVRVDSDVTLTIDARRALPVRPATVAGASTTTQRLALHYVHRDAVDDGTVGSIIYAPGADVENGGVFVEPTDPVRTGRSLFQTHWRLVAGDHPRPGQADAYELLLDSPTIPDPPRFHLDARQVRQLATEVHDYRTVRQDQADLLELRYAATPLVSAPLGFWRERSAPAKVVEKLTAREDVLWSQRVRGPVDLGTYRNSFRPGERITRSWFSGVAPAAIGVQQSRRSLNVPIDLSDGQHTGQALDSLGPITLRLFREGVEVAPRATRYFDVPTERANYRLEHSITPDQDTLPFATRADTSWTFTSEAPPESGPFNNPTQLLNVGYEPNTDQTGQLRARHPVTIQVRLSTTVGQSGPIVAERGTLRFWTSTDHGERWVPSVVVPLPDGTFGVVSLSLPRAGETVSVRASATGQEGRTVTQTLVDAYSVR</sequence>
<evidence type="ECO:0000256" key="3">
    <source>
        <dbReference type="ARBA" id="ARBA00022801"/>
    </source>
</evidence>
<dbReference type="InterPro" id="IPR050131">
    <property type="entry name" value="Peptidase_S8_subtilisin-like"/>
</dbReference>
<protein>
    <recommendedName>
        <fullName evidence="9">Peptidase S8/S53 domain-containing protein</fullName>
    </recommendedName>
</protein>
<keyword evidence="3 6" id="KW-0378">Hydrolase</keyword>
<feature type="active site" description="Charge relay system" evidence="5 6">
    <location>
        <position position="217"/>
    </location>
</feature>
<dbReference type="AlphaFoldDB" id="A0A7Z0WGF6"/>
<evidence type="ECO:0000313" key="10">
    <source>
        <dbReference type="EMBL" id="OLF04836.1"/>
    </source>
</evidence>
<dbReference type="RefSeq" id="WP_075138126.1">
    <property type="nucleotide sequence ID" value="NZ_MSIF01000037.1"/>
</dbReference>
<feature type="domain" description="Peptidase S8/S53" evidence="9">
    <location>
        <begin position="208"/>
        <end position="461"/>
    </location>
</feature>
<dbReference type="PROSITE" id="PS00138">
    <property type="entry name" value="SUBTILASE_SER"/>
    <property type="match status" value="1"/>
</dbReference>
<dbReference type="SUPFAM" id="SSF52743">
    <property type="entry name" value="Subtilisin-like"/>
    <property type="match status" value="1"/>
</dbReference>
<dbReference type="GO" id="GO:0004252">
    <property type="term" value="F:serine-type endopeptidase activity"/>
    <property type="evidence" value="ECO:0007669"/>
    <property type="project" value="UniProtKB-UniRule"/>
</dbReference>
<dbReference type="GO" id="GO:0005975">
    <property type="term" value="P:carbohydrate metabolic process"/>
    <property type="evidence" value="ECO:0007669"/>
    <property type="project" value="UniProtKB-ARBA"/>
</dbReference>
<keyword evidence="8" id="KW-0732">Signal</keyword>
<dbReference type="Gene3D" id="2.60.40.10">
    <property type="entry name" value="Immunoglobulins"/>
    <property type="match status" value="1"/>
</dbReference>
<gene>
    <name evidence="10" type="ORF">BLA60_38985</name>
</gene>
<proteinExistence type="inferred from homology"/>
<reference evidence="10 11" key="1">
    <citation type="submission" date="2016-12" db="EMBL/GenBank/DDBJ databases">
        <title>The draft genome sequence of Actinophytocola xinjiangensis.</title>
        <authorList>
            <person name="Wang W."/>
            <person name="Yuan L."/>
        </authorList>
    </citation>
    <scope>NUCLEOTIDE SEQUENCE [LARGE SCALE GENOMIC DNA]</scope>
    <source>
        <strain evidence="10 11">CGMCC 4.4663</strain>
    </source>
</reference>
<feature type="signal peptide" evidence="8">
    <location>
        <begin position="1"/>
        <end position="32"/>
    </location>
</feature>
<evidence type="ECO:0000256" key="5">
    <source>
        <dbReference type="PIRSR" id="PIRSR615500-1"/>
    </source>
</evidence>
<dbReference type="InterPro" id="IPR015500">
    <property type="entry name" value="Peptidase_S8_subtilisin-rel"/>
</dbReference>
<dbReference type="PANTHER" id="PTHR43806:SF65">
    <property type="entry name" value="SERINE PROTEASE APRX"/>
    <property type="match status" value="1"/>
</dbReference>
<keyword evidence="2 6" id="KW-0645">Protease</keyword>
<dbReference type="Proteomes" id="UP000185696">
    <property type="component" value="Unassembled WGS sequence"/>
</dbReference>
<dbReference type="InterPro" id="IPR036852">
    <property type="entry name" value="Peptidase_S8/S53_dom_sf"/>
</dbReference>
<dbReference type="PROSITE" id="PS51892">
    <property type="entry name" value="SUBTILASE"/>
    <property type="match status" value="1"/>
</dbReference>
<evidence type="ECO:0000256" key="8">
    <source>
        <dbReference type="SAM" id="SignalP"/>
    </source>
</evidence>
<dbReference type="GO" id="GO:0006508">
    <property type="term" value="P:proteolysis"/>
    <property type="evidence" value="ECO:0007669"/>
    <property type="project" value="UniProtKB-KW"/>
</dbReference>
<dbReference type="PROSITE" id="PS00136">
    <property type="entry name" value="SUBTILASE_ASP"/>
    <property type="match status" value="1"/>
</dbReference>
<dbReference type="OrthoDB" id="9813435at2"/>
<comment type="similarity">
    <text evidence="1 6 7">Belongs to the peptidase S8 family.</text>
</comment>
<evidence type="ECO:0000256" key="1">
    <source>
        <dbReference type="ARBA" id="ARBA00011073"/>
    </source>
</evidence>
<dbReference type="InterPro" id="IPR013783">
    <property type="entry name" value="Ig-like_fold"/>
</dbReference>
<evidence type="ECO:0000256" key="6">
    <source>
        <dbReference type="PROSITE-ProRule" id="PRU01240"/>
    </source>
</evidence>
<keyword evidence="11" id="KW-1185">Reference proteome</keyword>
<feature type="active site" description="Charge relay system" evidence="5 6">
    <location>
        <position position="418"/>
    </location>
</feature>
<dbReference type="EMBL" id="MSIF01000037">
    <property type="protein sequence ID" value="OLF04836.1"/>
    <property type="molecule type" value="Genomic_DNA"/>
</dbReference>
<organism evidence="10 11">
    <name type="scientific">Actinophytocola xinjiangensis</name>
    <dbReference type="NCBI Taxonomy" id="485602"/>
    <lineage>
        <taxon>Bacteria</taxon>
        <taxon>Bacillati</taxon>
        <taxon>Actinomycetota</taxon>
        <taxon>Actinomycetes</taxon>
        <taxon>Pseudonocardiales</taxon>
        <taxon>Pseudonocardiaceae</taxon>
    </lineage>
</organism>
<name>A0A7Z0WGF6_9PSEU</name>
<dbReference type="InterPro" id="IPR000209">
    <property type="entry name" value="Peptidase_S8/S53_dom"/>
</dbReference>
<dbReference type="InterPro" id="IPR022398">
    <property type="entry name" value="Peptidase_S8_His-AS"/>
</dbReference>
<comment type="caution">
    <text evidence="10">The sequence shown here is derived from an EMBL/GenBank/DDBJ whole genome shotgun (WGS) entry which is preliminary data.</text>
</comment>
<dbReference type="PANTHER" id="PTHR43806">
    <property type="entry name" value="PEPTIDASE S8"/>
    <property type="match status" value="1"/>
</dbReference>
<feature type="chain" id="PRO_5030866090" description="Peptidase S8/S53 domain-containing protein" evidence="8">
    <location>
        <begin position="33"/>
        <end position="1098"/>
    </location>
</feature>
<dbReference type="InterPro" id="IPR023827">
    <property type="entry name" value="Peptidase_S8_Asp-AS"/>
</dbReference>
<evidence type="ECO:0000256" key="7">
    <source>
        <dbReference type="RuleBase" id="RU003355"/>
    </source>
</evidence>
<dbReference type="PRINTS" id="PR00723">
    <property type="entry name" value="SUBTILISIN"/>
</dbReference>
<evidence type="ECO:0000313" key="11">
    <source>
        <dbReference type="Proteomes" id="UP000185696"/>
    </source>
</evidence>
<dbReference type="Gene3D" id="3.40.50.200">
    <property type="entry name" value="Peptidase S8/S53 domain"/>
    <property type="match status" value="1"/>
</dbReference>
<evidence type="ECO:0000256" key="4">
    <source>
        <dbReference type="ARBA" id="ARBA00022825"/>
    </source>
</evidence>
<dbReference type="InterPro" id="IPR023828">
    <property type="entry name" value="Peptidase_S8_Ser-AS"/>
</dbReference>
<dbReference type="Pfam" id="PF00082">
    <property type="entry name" value="Peptidase_S8"/>
    <property type="match status" value="1"/>
</dbReference>
<evidence type="ECO:0000259" key="9">
    <source>
        <dbReference type="Pfam" id="PF00082"/>
    </source>
</evidence>
<accession>A0A7Z0WGF6</accession>
<dbReference type="CDD" id="cd07487">
    <property type="entry name" value="Peptidases_S8_1"/>
    <property type="match status" value="1"/>
</dbReference>